<keyword evidence="3" id="KW-1185">Reference proteome</keyword>
<dbReference type="AlphaFoldDB" id="A0AAN9IMI1"/>
<dbReference type="Proteomes" id="UP001372338">
    <property type="component" value="Unassembled WGS sequence"/>
</dbReference>
<comment type="caution">
    <text evidence="2">The sequence shown here is derived from an EMBL/GenBank/DDBJ whole genome shotgun (WGS) entry which is preliminary data.</text>
</comment>
<protein>
    <recommendedName>
        <fullName evidence="1">Replication protein A 70 kDa DNA-binding subunit B/D first OB fold domain-containing protein</fullName>
    </recommendedName>
</protein>
<dbReference type="Pfam" id="PF02721">
    <property type="entry name" value="DUF223"/>
    <property type="match status" value="1"/>
</dbReference>
<evidence type="ECO:0000313" key="2">
    <source>
        <dbReference type="EMBL" id="KAK7282780.1"/>
    </source>
</evidence>
<gene>
    <name evidence="2" type="ORF">RIF29_11829</name>
</gene>
<accession>A0AAN9IMI1</accession>
<name>A0AAN9IMI1_CROPI</name>
<dbReference type="InterPro" id="IPR003871">
    <property type="entry name" value="RFA1B/D_OB_1st"/>
</dbReference>
<evidence type="ECO:0000313" key="3">
    <source>
        <dbReference type="Proteomes" id="UP001372338"/>
    </source>
</evidence>
<sequence length="268" mass="29949">MLIGFPLHLDWVSNTPVVMEAWLLIFSWQHLVWYTTVAQLHALSFAGVTSCYAICHGVRILKTWISPSHSSSYSPFQLHMLLVDSHGDKIEAYVTAPNVKFFGNHLREGLTCDFACLGVEANDGFNRATRHACRLKITFTTVFEVVAAPIFPGSDFDFSSVDMVHSHGYDPNILRDVCGVLTGFTLERSCTVDGVTTKLALIELADEHHPILESQGLKASPTSEHELDNIGLIITWVDTLEPTECKFSKSTIVRVEPKKWHYGLLSCR</sequence>
<organism evidence="2 3">
    <name type="scientific">Crotalaria pallida</name>
    <name type="common">Smooth rattlebox</name>
    <name type="synonym">Crotalaria striata</name>
    <dbReference type="NCBI Taxonomy" id="3830"/>
    <lineage>
        <taxon>Eukaryota</taxon>
        <taxon>Viridiplantae</taxon>
        <taxon>Streptophyta</taxon>
        <taxon>Embryophyta</taxon>
        <taxon>Tracheophyta</taxon>
        <taxon>Spermatophyta</taxon>
        <taxon>Magnoliopsida</taxon>
        <taxon>eudicotyledons</taxon>
        <taxon>Gunneridae</taxon>
        <taxon>Pentapetalae</taxon>
        <taxon>rosids</taxon>
        <taxon>fabids</taxon>
        <taxon>Fabales</taxon>
        <taxon>Fabaceae</taxon>
        <taxon>Papilionoideae</taxon>
        <taxon>50 kb inversion clade</taxon>
        <taxon>genistoids sensu lato</taxon>
        <taxon>core genistoids</taxon>
        <taxon>Crotalarieae</taxon>
        <taxon>Crotalaria</taxon>
    </lineage>
</organism>
<evidence type="ECO:0000259" key="1">
    <source>
        <dbReference type="Pfam" id="PF02721"/>
    </source>
</evidence>
<dbReference type="EMBL" id="JAYWIO010000002">
    <property type="protein sequence ID" value="KAK7282780.1"/>
    <property type="molecule type" value="Genomic_DNA"/>
</dbReference>
<feature type="domain" description="Replication protein A 70 kDa DNA-binding subunit B/D first OB fold" evidence="1">
    <location>
        <begin position="51"/>
        <end position="142"/>
    </location>
</feature>
<proteinExistence type="predicted"/>
<reference evidence="2 3" key="1">
    <citation type="submission" date="2024-01" db="EMBL/GenBank/DDBJ databases">
        <title>The genomes of 5 underutilized Papilionoideae crops provide insights into root nodulation and disease resistanc.</title>
        <authorList>
            <person name="Yuan L."/>
        </authorList>
    </citation>
    <scope>NUCLEOTIDE SEQUENCE [LARGE SCALE GENOMIC DNA]</scope>
    <source>
        <strain evidence="2">ZHUSHIDOU_FW_LH</strain>
        <tissue evidence="2">Leaf</tissue>
    </source>
</reference>